<dbReference type="InterPro" id="IPR026657">
    <property type="entry name" value="DDA3/GTSE-1"/>
</dbReference>
<dbReference type="OrthoDB" id="10072587at2759"/>
<dbReference type="GO" id="GO:0015630">
    <property type="term" value="C:microtubule cytoskeleton"/>
    <property type="evidence" value="ECO:0000318"/>
    <property type="project" value="GO_Central"/>
</dbReference>
<gene>
    <name evidence="7" type="ORF">TRIADDRAFT_55442</name>
</gene>
<feature type="compositionally biased region" description="Acidic residues" evidence="5">
    <location>
        <begin position="59"/>
        <end position="68"/>
    </location>
</feature>
<dbReference type="CTD" id="6753147"/>
<dbReference type="PANTHER" id="PTHR21584">
    <property type="entry name" value="DIFFERENTIAL DISPLAY AND ACTIVATED BY P53 DDA3 /G2 S PHASE EXPRESSED 1"/>
    <property type="match status" value="1"/>
</dbReference>
<dbReference type="GO" id="GO:0008017">
    <property type="term" value="F:microtubule binding"/>
    <property type="evidence" value="ECO:0000318"/>
    <property type="project" value="GO_Central"/>
</dbReference>
<organism evidence="7 8">
    <name type="scientific">Trichoplax adhaerens</name>
    <name type="common">Trichoplax reptans</name>
    <dbReference type="NCBI Taxonomy" id="10228"/>
    <lineage>
        <taxon>Eukaryota</taxon>
        <taxon>Metazoa</taxon>
        <taxon>Placozoa</taxon>
        <taxon>Uniplacotomia</taxon>
        <taxon>Trichoplacea</taxon>
        <taxon>Trichoplacidae</taxon>
        <taxon>Trichoplax</taxon>
    </lineage>
</organism>
<evidence type="ECO:0000313" key="8">
    <source>
        <dbReference type="Proteomes" id="UP000009022"/>
    </source>
</evidence>
<accession>B3RUW9</accession>
<evidence type="ECO:0000256" key="1">
    <source>
        <dbReference type="ARBA" id="ARBA00004245"/>
    </source>
</evidence>
<evidence type="ECO:0000256" key="5">
    <source>
        <dbReference type="SAM" id="MobiDB-lite"/>
    </source>
</evidence>
<dbReference type="InParanoid" id="B3RUW9"/>
<comment type="subcellular location">
    <subcellularLocation>
        <location evidence="1">Cytoplasm</location>
        <location evidence="1">Cytoskeleton</location>
    </subcellularLocation>
</comment>
<feature type="region of interest" description="Disordered" evidence="5">
    <location>
        <begin position="45"/>
        <end position="68"/>
    </location>
</feature>
<feature type="domain" description="G2 and S phase-expressed protein 1 N-terminal" evidence="6">
    <location>
        <begin position="27"/>
        <end position="126"/>
    </location>
</feature>
<dbReference type="Pfam" id="PF15259">
    <property type="entry name" value="GTSE1_N"/>
    <property type="match status" value="1"/>
</dbReference>
<proteinExistence type="predicted"/>
<dbReference type="AlphaFoldDB" id="B3RUW9"/>
<evidence type="ECO:0000256" key="3">
    <source>
        <dbReference type="ARBA" id="ARBA00022553"/>
    </source>
</evidence>
<protein>
    <recommendedName>
        <fullName evidence="6">G2 and S phase-expressed protein 1 N-terminal domain-containing protein</fullName>
    </recommendedName>
</protein>
<dbReference type="EMBL" id="DS985244">
    <property type="protein sequence ID" value="EDV25391.1"/>
    <property type="molecule type" value="Genomic_DNA"/>
</dbReference>
<dbReference type="PANTHER" id="PTHR21584:SF9">
    <property type="entry name" value="G2 AND S PHASE-EXPRESSED PROTEIN 1 N-TERMINAL DOMAIN-CONTAINING PROTEIN"/>
    <property type="match status" value="1"/>
</dbReference>
<dbReference type="eggNOG" id="ENOG502T94F">
    <property type="taxonomic scope" value="Eukaryota"/>
</dbReference>
<dbReference type="RefSeq" id="XP_002111424.1">
    <property type="nucleotide sequence ID" value="XM_002111388.1"/>
</dbReference>
<keyword evidence="4" id="KW-0206">Cytoskeleton</keyword>
<dbReference type="Proteomes" id="UP000009022">
    <property type="component" value="Unassembled WGS sequence"/>
</dbReference>
<dbReference type="FunCoup" id="B3RUW9">
    <property type="interactions" value="327"/>
</dbReference>
<dbReference type="STRING" id="10228.B3RUW9"/>
<evidence type="ECO:0000256" key="4">
    <source>
        <dbReference type="ARBA" id="ARBA00023212"/>
    </source>
</evidence>
<reference evidence="7 8" key="1">
    <citation type="journal article" date="2008" name="Nature">
        <title>The Trichoplax genome and the nature of placozoans.</title>
        <authorList>
            <person name="Srivastava M."/>
            <person name="Begovic E."/>
            <person name="Chapman J."/>
            <person name="Putnam N.H."/>
            <person name="Hellsten U."/>
            <person name="Kawashima T."/>
            <person name="Kuo A."/>
            <person name="Mitros T."/>
            <person name="Salamov A."/>
            <person name="Carpenter M.L."/>
            <person name="Signorovitch A.Y."/>
            <person name="Moreno M.A."/>
            <person name="Kamm K."/>
            <person name="Grimwood J."/>
            <person name="Schmutz J."/>
            <person name="Shapiro H."/>
            <person name="Grigoriev I.V."/>
            <person name="Buss L.W."/>
            <person name="Schierwater B."/>
            <person name="Dellaporta S.L."/>
            <person name="Rokhsar D.S."/>
        </authorList>
    </citation>
    <scope>NUCLEOTIDE SEQUENCE [LARGE SCALE GENOMIC DNA]</scope>
    <source>
        <strain evidence="7 8">Grell-BS-1999</strain>
    </source>
</reference>
<keyword evidence="2" id="KW-0963">Cytoplasm</keyword>
<keyword evidence="3" id="KW-0597">Phosphoprotein</keyword>
<dbReference type="GeneID" id="6753147"/>
<dbReference type="InterPro" id="IPR032768">
    <property type="entry name" value="GTSE1_N"/>
</dbReference>
<dbReference type="KEGG" id="tad:TRIADDRAFT_55442"/>
<name>B3RUW9_TRIAD</name>
<evidence type="ECO:0000256" key="2">
    <source>
        <dbReference type="ARBA" id="ARBA00022490"/>
    </source>
</evidence>
<sequence length="483" mass="52984">MTTKATDFKLSTSENEWSEFEENVTNIADEQYDFDLKFSPVQNLNSKVEELPSNTGDKDEVDEEDDDDEDVFFGPVGHKERCLKAALEQNKVESGSPLNGRQVVELFKEATSIAVQIEQNQKGNKYTPTIRTTNNTRRSLPISTNTSQLSQTNNVLKRKSDQLSAEIVSNQLLSSTVEMEKTNANTFGKVTNSSVSSSRRVSKLPKFATENVKKNAFDSIVQADVTTTMSDTVSESKSNTPNTDSLAAEKTIKIPTIKNNQKSIPIAATKSQFSKLPRMAGRATNLKLKYSKIPTNSCTGRAPLKAFNGAAKTQIPPVNKHNIIKAADSSSSTATTDSVSNANNHVNAYPTNEVADKTTIHVETNNINKTDMDNEKKPEVSVDVLLDFSSKNCESNVNSETNSINKTDMDNEKKPEVSVDVLLDFSSKNCESNVNSSEASCANLIDFEADIPPPQTQLDNTKGKSKEESIEKENVAVDLLISI</sequence>
<dbReference type="HOGENOM" id="CLU_565434_0_0_1"/>
<keyword evidence="8" id="KW-1185">Reference proteome</keyword>
<evidence type="ECO:0000259" key="6">
    <source>
        <dbReference type="Pfam" id="PF15259"/>
    </source>
</evidence>
<evidence type="ECO:0000313" key="7">
    <source>
        <dbReference type="EMBL" id="EDV25391.1"/>
    </source>
</evidence>